<evidence type="ECO:0008006" key="5">
    <source>
        <dbReference type="Google" id="ProtNLM"/>
    </source>
</evidence>
<feature type="region of interest" description="Disordered" evidence="1">
    <location>
        <begin position="272"/>
        <end position="296"/>
    </location>
</feature>
<evidence type="ECO:0000313" key="4">
    <source>
        <dbReference type="Proteomes" id="UP000824243"/>
    </source>
</evidence>
<keyword evidence="2" id="KW-0732">Signal</keyword>
<dbReference type="AlphaFoldDB" id="A0A9D1VW40"/>
<dbReference type="InterPro" id="IPR046720">
    <property type="entry name" value="DUF6612"/>
</dbReference>
<dbReference type="PROSITE" id="PS51257">
    <property type="entry name" value="PROKAR_LIPOPROTEIN"/>
    <property type="match status" value="1"/>
</dbReference>
<sequence>MKTRTKKLAAMGMAAVMAAALLSGCGGRTKATPENLLRDMTEKAEKVESTVMNLKFNINLSAGGEELAVTMDMDMEATTEPEASHGKGEVSFDIAGSSMSTEMEIYSVKEDDQYVTYTMMEGEWTKEAAGEEETLGDIEGMTGDIEDYADKFKLEEDLAEINGEDCFELTGELDGDIFSEMIQSDMLDSFSGYGLDEETISEMVFPCTIDIYKDTILPARIMFDLTDTFEPMMEDAGVAASDCYMEMTFMEYDSVDDIVVPDEALEAEEGSGLLDDFSDDGDSVKPAEPAEQSADLGSDWESYTVQINDTVVTLPCTLADLEATGVTLDREYTPEDYVVNAGEYELAWFMDANGNELMIDMINNTDGPIELKDCLVGGITVYSYDVEDGSLTVIFPGGIQIGTAQEDVLAAYGEPDDTYEDAEYGNSYYWYAEDSYLNGCTIDTEAGTGLVESMSLDCQE</sequence>
<reference evidence="3" key="1">
    <citation type="journal article" date="2021" name="PeerJ">
        <title>Extensive microbial diversity within the chicken gut microbiome revealed by metagenomics and culture.</title>
        <authorList>
            <person name="Gilroy R."/>
            <person name="Ravi A."/>
            <person name="Getino M."/>
            <person name="Pursley I."/>
            <person name="Horton D.L."/>
            <person name="Alikhan N.F."/>
            <person name="Baker D."/>
            <person name="Gharbi K."/>
            <person name="Hall N."/>
            <person name="Watson M."/>
            <person name="Adriaenssens E.M."/>
            <person name="Foster-Nyarko E."/>
            <person name="Jarju S."/>
            <person name="Secka A."/>
            <person name="Antonio M."/>
            <person name="Oren A."/>
            <person name="Chaudhuri R.R."/>
            <person name="La Ragione R."/>
            <person name="Hildebrand F."/>
            <person name="Pallen M.J."/>
        </authorList>
    </citation>
    <scope>NUCLEOTIDE SEQUENCE</scope>
    <source>
        <strain evidence="3">ChiSjej5B23-15282</strain>
    </source>
</reference>
<dbReference type="Pfam" id="PF20316">
    <property type="entry name" value="DUF6612"/>
    <property type="match status" value="1"/>
</dbReference>
<reference evidence="3" key="2">
    <citation type="submission" date="2021-04" db="EMBL/GenBank/DDBJ databases">
        <authorList>
            <person name="Gilroy R."/>
        </authorList>
    </citation>
    <scope>NUCLEOTIDE SEQUENCE</scope>
    <source>
        <strain evidence="3">ChiSjej5B23-15282</strain>
    </source>
</reference>
<dbReference type="EMBL" id="DXFA01000025">
    <property type="protein sequence ID" value="HIX47685.1"/>
    <property type="molecule type" value="Genomic_DNA"/>
</dbReference>
<organism evidence="3 4">
    <name type="scientific">Candidatus Mediterraneibacter caccavium</name>
    <dbReference type="NCBI Taxonomy" id="2838661"/>
    <lineage>
        <taxon>Bacteria</taxon>
        <taxon>Bacillati</taxon>
        <taxon>Bacillota</taxon>
        <taxon>Clostridia</taxon>
        <taxon>Lachnospirales</taxon>
        <taxon>Lachnospiraceae</taxon>
        <taxon>Mediterraneibacter</taxon>
    </lineage>
</organism>
<accession>A0A9D1VW40</accession>
<dbReference type="Proteomes" id="UP000824243">
    <property type="component" value="Unassembled WGS sequence"/>
</dbReference>
<dbReference type="Gene3D" id="2.50.20.20">
    <property type="match status" value="1"/>
</dbReference>
<evidence type="ECO:0000256" key="1">
    <source>
        <dbReference type="SAM" id="MobiDB-lite"/>
    </source>
</evidence>
<comment type="caution">
    <text evidence="3">The sequence shown here is derived from an EMBL/GenBank/DDBJ whole genome shotgun (WGS) entry which is preliminary data.</text>
</comment>
<feature type="signal peptide" evidence="2">
    <location>
        <begin position="1"/>
        <end position="22"/>
    </location>
</feature>
<feature type="chain" id="PRO_5038868224" description="DUF4412 domain-containing protein" evidence="2">
    <location>
        <begin position="23"/>
        <end position="460"/>
    </location>
</feature>
<evidence type="ECO:0000256" key="2">
    <source>
        <dbReference type="SAM" id="SignalP"/>
    </source>
</evidence>
<evidence type="ECO:0000313" key="3">
    <source>
        <dbReference type="EMBL" id="HIX47685.1"/>
    </source>
</evidence>
<protein>
    <recommendedName>
        <fullName evidence="5">DUF4412 domain-containing protein</fullName>
    </recommendedName>
</protein>
<name>A0A9D1VW40_9FIRM</name>
<gene>
    <name evidence="3" type="ORF">H9981_01495</name>
</gene>
<proteinExistence type="predicted"/>